<sequence length="127" mass="13177">MPAAAAAAAAGAPGVSASSRAGRRELELPLSLVMSLFPPGDPDPVSAAVTGDKFADGVLSGQLRESLVLENLGDPIIEPARSASSLRSPGQVPGAPTQMYGLQTMENAIRSFPCTENKSQNRKYDPR</sequence>
<evidence type="ECO:0000256" key="1">
    <source>
        <dbReference type="SAM" id="MobiDB-lite"/>
    </source>
</evidence>
<dbReference type="AlphaFoldDB" id="A0A091DRF3"/>
<reference evidence="2 3" key="1">
    <citation type="submission" date="2013-11" db="EMBL/GenBank/DDBJ databases">
        <title>The Damaraland mole rat (Fukomys damarensis) genome and evolution of African mole rats.</title>
        <authorList>
            <person name="Gladyshev V.N."/>
            <person name="Fang X."/>
        </authorList>
    </citation>
    <scope>NUCLEOTIDE SEQUENCE [LARGE SCALE GENOMIC DNA]</scope>
    <source>
        <tissue evidence="2">Liver</tissue>
    </source>
</reference>
<name>A0A091DRF3_FUKDA</name>
<feature type="region of interest" description="Disordered" evidence="1">
    <location>
        <begin position="1"/>
        <end position="21"/>
    </location>
</feature>
<dbReference type="Proteomes" id="UP000028990">
    <property type="component" value="Unassembled WGS sequence"/>
</dbReference>
<proteinExistence type="predicted"/>
<dbReference type="EMBL" id="KN123358">
    <property type="protein sequence ID" value="KFO25386.1"/>
    <property type="molecule type" value="Genomic_DNA"/>
</dbReference>
<keyword evidence="3" id="KW-1185">Reference proteome</keyword>
<protein>
    <submittedName>
        <fullName evidence="2">Uncharacterized protein</fullName>
    </submittedName>
</protein>
<evidence type="ECO:0000313" key="2">
    <source>
        <dbReference type="EMBL" id="KFO25386.1"/>
    </source>
</evidence>
<accession>A0A091DRF3</accession>
<organism evidence="2 3">
    <name type="scientific">Fukomys damarensis</name>
    <name type="common">Damaraland mole rat</name>
    <name type="synonym">Cryptomys damarensis</name>
    <dbReference type="NCBI Taxonomy" id="885580"/>
    <lineage>
        <taxon>Eukaryota</taxon>
        <taxon>Metazoa</taxon>
        <taxon>Chordata</taxon>
        <taxon>Craniata</taxon>
        <taxon>Vertebrata</taxon>
        <taxon>Euteleostomi</taxon>
        <taxon>Mammalia</taxon>
        <taxon>Eutheria</taxon>
        <taxon>Euarchontoglires</taxon>
        <taxon>Glires</taxon>
        <taxon>Rodentia</taxon>
        <taxon>Hystricomorpha</taxon>
        <taxon>Bathyergidae</taxon>
        <taxon>Fukomys</taxon>
    </lineage>
</organism>
<evidence type="ECO:0000313" key="3">
    <source>
        <dbReference type="Proteomes" id="UP000028990"/>
    </source>
</evidence>
<gene>
    <name evidence="2" type="ORF">H920_13147</name>
</gene>
<feature type="compositionally biased region" description="Low complexity" evidence="1">
    <location>
        <begin position="1"/>
        <end position="20"/>
    </location>
</feature>